<dbReference type="PROSITE" id="PS51365">
    <property type="entry name" value="RENAL_DIPEPTIDASE_2"/>
    <property type="match status" value="1"/>
</dbReference>
<keyword evidence="1" id="KW-0224">Dipeptidase</keyword>
<dbReference type="GO" id="GO:0006508">
    <property type="term" value="P:proteolysis"/>
    <property type="evidence" value="ECO:0007669"/>
    <property type="project" value="UniProtKB-KW"/>
</dbReference>
<dbReference type="Pfam" id="PF01244">
    <property type="entry name" value="Peptidase_M19"/>
    <property type="match status" value="1"/>
</dbReference>
<sequence>HNDLPWNMRKYVHNQMGSFNFSKLDSSEPWKTSNWSHTDLTRLRIGMVGAQFWSAYVPCGAQFLDAVQLTLEQIDVIKRLAEMHPDSLRIATTVKGE</sequence>
<comment type="caution">
    <text evidence="3">The sequence shown here is derived from an EMBL/GenBank/DDBJ whole genome shotgun (WGS) entry which is preliminary data.</text>
</comment>
<evidence type="ECO:0000256" key="1">
    <source>
        <dbReference type="RuleBase" id="RU341113"/>
    </source>
</evidence>
<dbReference type="PANTHER" id="PTHR10443">
    <property type="entry name" value="MICROSOMAL DIPEPTIDASE"/>
    <property type="match status" value="1"/>
</dbReference>
<keyword evidence="1" id="KW-0378">Hydrolase</keyword>
<dbReference type="EMBL" id="JAHWGI010000251">
    <property type="protein sequence ID" value="KAK3911208.1"/>
    <property type="molecule type" value="Genomic_DNA"/>
</dbReference>
<dbReference type="EC" id="3.4.13.19" evidence="1"/>
<keyword evidence="1" id="KW-1015">Disulfide bond</keyword>
<dbReference type="InterPro" id="IPR008257">
    <property type="entry name" value="Pept_M19"/>
</dbReference>
<comment type="cofactor">
    <cofactor evidence="1">
        <name>Zn(2+)</name>
        <dbReference type="ChEBI" id="CHEBI:29105"/>
    </cofactor>
</comment>
<keyword evidence="1" id="KW-0325">Glycoprotein</keyword>
<reference evidence="3" key="1">
    <citation type="submission" date="2021-07" db="EMBL/GenBank/DDBJ databases">
        <authorList>
            <person name="Catto M.A."/>
            <person name="Jacobson A."/>
            <person name="Kennedy G."/>
            <person name="Labadie P."/>
            <person name="Hunt B.G."/>
            <person name="Srinivasan R."/>
        </authorList>
    </citation>
    <scope>NUCLEOTIDE SEQUENCE</scope>
    <source>
        <strain evidence="3">PL_HMW_Pooled</strain>
        <tissue evidence="3">Head</tissue>
    </source>
</reference>
<dbReference type="EMBL" id="JAHWGI010000575">
    <property type="protein sequence ID" value="KAK3916719.1"/>
    <property type="molecule type" value="Genomic_DNA"/>
</dbReference>
<dbReference type="InterPro" id="IPR032466">
    <property type="entry name" value="Metal_Hydrolase"/>
</dbReference>
<keyword evidence="1" id="KW-0449">Lipoprotein</keyword>
<keyword evidence="1" id="KW-0862">Zinc</keyword>
<comment type="subcellular location">
    <subcellularLocation>
        <location evidence="1">Membrane</location>
        <topology evidence="1">Lipid-anchor</topology>
        <topology evidence="1">GPI-anchor</topology>
    </subcellularLocation>
</comment>
<dbReference type="Gene3D" id="3.20.20.140">
    <property type="entry name" value="Metal-dependent hydrolases"/>
    <property type="match status" value="1"/>
</dbReference>
<keyword evidence="1" id="KW-0472">Membrane</keyword>
<dbReference type="Proteomes" id="UP001219518">
    <property type="component" value="Unassembled WGS sequence"/>
</dbReference>
<dbReference type="AlphaFoldDB" id="A0AAE1H921"/>
<dbReference type="GO" id="GO:0070573">
    <property type="term" value="F:metallodipeptidase activity"/>
    <property type="evidence" value="ECO:0007669"/>
    <property type="project" value="InterPro"/>
</dbReference>
<comment type="catalytic activity">
    <reaction evidence="1">
        <text>an L-aminoacyl-L-amino acid + H2O = 2 an L-alpha-amino acid</text>
        <dbReference type="Rhea" id="RHEA:48940"/>
        <dbReference type="ChEBI" id="CHEBI:15377"/>
        <dbReference type="ChEBI" id="CHEBI:59869"/>
        <dbReference type="ChEBI" id="CHEBI:77460"/>
        <dbReference type="EC" id="3.4.13.19"/>
    </reaction>
</comment>
<dbReference type="GO" id="GO:0098552">
    <property type="term" value="C:side of membrane"/>
    <property type="evidence" value="ECO:0007669"/>
    <property type="project" value="UniProtKB-KW"/>
</dbReference>
<comment type="subunit">
    <text evidence="1">Homodimer; disulfide-linked.</text>
</comment>
<proteinExistence type="inferred from homology"/>
<organism evidence="3 4">
    <name type="scientific">Frankliniella fusca</name>
    <dbReference type="NCBI Taxonomy" id="407009"/>
    <lineage>
        <taxon>Eukaryota</taxon>
        <taxon>Metazoa</taxon>
        <taxon>Ecdysozoa</taxon>
        <taxon>Arthropoda</taxon>
        <taxon>Hexapoda</taxon>
        <taxon>Insecta</taxon>
        <taxon>Pterygota</taxon>
        <taxon>Neoptera</taxon>
        <taxon>Paraneoptera</taxon>
        <taxon>Thysanoptera</taxon>
        <taxon>Terebrantia</taxon>
        <taxon>Thripoidea</taxon>
        <taxon>Thripidae</taxon>
        <taxon>Frankliniella</taxon>
    </lineage>
</organism>
<comment type="similarity">
    <text evidence="1">Belongs to the metallo-dependent hydrolases superfamily. Peptidase M19 family.</text>
</comment>
<evidence type="ECO:0000313" key="4">
    <source>
        <dbReference type="Proteomes" id="UP001219518"/>
    </source>
</evidence>
<feature type="non-terminal residue" evidence="3">
    <location>
        <position position="1"/>
    </location>
</feature>
<keyword evidence="1" id="KW-0645">Protease</keyword>
<keyword evidence="1" id="KW-0482">Metalloprotease</keyword>
<keyword evidence="4" id="KW-1185">Reference proteome</keyword>
<dbReference type="SUPFAM" id="SSF51556">
    <property type="entry name" value="Metallo-dependent hydrolases"/>
    <property type="match status" value="1"/>
</dbReference>
<evidence type="ECO:0000313" key="2">
    <source>
        <dbReference type="EMBL" id="KAK3911208.1"/>
    </source>
</evidence>
<gene>
    <name evidence="3" type="ORF">KUF71_006351</name>
    <name evidence="2" type="ORF">KUF71_021017</name>
</gene>
<dbReference type="GO" id="GO:0046872">
    <property type="term" value="F:metal ion binding"/>
    <property type="evidence" value="ECO:0007669"/>
    <property type="project" value="UniProtKB-UniRule"/>
</dbReference>
<name>A0AAE1H921_9NEOP</name>
<keyword evidence="1" id="KW-0479">Metal-binding</keyword>
<evidence type="ECO:0000313" key="3">
    <source>
        <dbReference type="EMBL" id="KAK3916719.1"/>
    </source>
</evidence>
<protein>
    <recommendedName>
        <fullName evidence="1">Dipeptidase</fullName>
        <ecNumber evidence="1">3.4.13.19</ecNumber>
    </recommendedName>
</protein>
<accession>A0AAE1H921</accession>
<dbReference type="PANTHER" id="PTHR10443:SF47">
    <property type="entry name" value="DIPEPTIDASE"/>
    <property type="match status" value="1"/>
</dbReference>
<reference evidence="3" key="2">
    <citation type="journal article" date="2023" name="BMC Genomics">
        <title>Pest status, molecular evolution, and epigenetic factors derived from the genome assembly of Frankliniella fusca, a thysanopteran phytovirus vector.</title>
        <authorList>
            <person name="Catto M.A."/>
            <person name="Labadie P.E."/>
            <person name="Jacobson A.L."/>
            <person name="Kennedy G.G."/>
            <person name="Srinivasan R."/>
            <person name="Hunt B.G."/>
        </authorList>
    </citation>
    <scope>NUCLEOTIDE SEQUENCE</scope>
    <source>
        <strain evidence="3">PL_HMW_Pooled</strain>
    </source>
</reference>
<keyword evidence="1" id="KW-0336">GPI-anchor</keyword>